<dbReference type="STRING" id="43989.cce_3536"/>
<proteinExistence type="predicted"/>
<dbReference type="RefSeq" id="WP_009545297.1">
    <property type="nucleotide sequence ID" value="NC_010546.1"/>
</dbReference>
<gene>
    <name evidence="2" type="ordered locus">cce_3536</name>
</gene>
<accession>B1WZY5</accession>
<reference evidence="2 3" key="1">
    <citation type="journal article" date="2008" name="Proc. Natl. Acad. Sci. U.S.A.">
        <title>The genome of Cyanothece 51142, a unicellular diazotrophic cyanobacterium important in the marine nitrogen cycle.</title>
        <authorList>
            <person name="Welsh E.A."/>
            <person name="Liberton M."/>
            <person name="Stoeckel J."/>
            <person name="Loh T."/>
            <person name="Elvitigala T."/>
            <person name="Wang C."/>
            <person name="Wollam A."/>
            <person name="Fulton R.S."/>
            <person name="Clifton S.W."/>
            <person name="Jacobs J.M."/>
            <person name="Aurora R."/>
            <person name="Ghosh B.K."/>
            <person name="Sherman L.A."/>
            <person name="Smith R.D."/>
            <person name="Wilson R.K."/>
            <person name="Pakrasi H.B."/>
        </authorList>
    </citation>
    <scope>NUCLEOTIDE SEQUENCE [LARGE SCALE GENOMIC DNA]</scope>
    <source>
        <strain evidence="3">ATCC 51142 / BH68</strain>
    </source>
</reference>
<keyword evidence="1" id="KW-1133">Transmembrane helix</keyword>
<evidence type="ECO:0000313" key="2">
    <source>
        <dbReference type="EMBL" id="ACB52884.1"/>
    </source>
</evidence>
<dbReference type="KEGG" id="cyt:cce_3536"/>
<dbReference type="OrthoDB" id="468482at2"/>
<evidence type="ECO:0000313" key="3">
    <source>
        <dbReference type="Proteomes" id="UP000001203"/>
    </source>
</evidence>
<name>B1WZY5_CROS5</name>
<organism evidence="2 3">
    <name type="scientific">Crocosphaera subtropica (strain ATCC 51142 / BH68)</name>
    <name type="common">Cyanothece sp. (strain ATCC 51142)</name>
    <dbReference type="NCBI Taxonomy" id="43989"/>
    <lineage>
        <taxon>Bacteria</taxon>
        <taxon>Bacillati</taxon>
        <taxon>Cyanobacteriota</taxon>
        <taxon>Cyanophyceae</taxon>
        <taxon>Oscillatoriophycideae</taxon>
        <taxon>Chroococcales</taxon>
        <taxon>Aphanothecaceae</taxon>
        <taxon>Crocosphaera</taxon>
        <taxon>Crocosphaera subtropica</taxon>
    </lineage>
</organism>
<keyword evidence="1" id="KW-0472">Membrane</keyword>
<dbReference type="HOGENOM" id="CLU_337334_0_0_3"/>
<dbReference type="AlphaFoldDB" id="B1WZY5"/>
<keyword evidence="3" id="KW-1185">Reference proteome</keyword>
<protein>
    <submittedName>
        <fullName evidence="2">Uncharacterized protein</fullName>
    </submittedName>
</protein>
<dbReference type="EMBL" id="CP000806">
    <property type="protein sequence ID" value="ACB52884.1"/>
    <property type="molecule type" value="Genomic_DNA"/>
</dbReference>
<feature type="transmembrane region" description="Helical" evidence="1">
    <location>
        <begin position="29"/>
        <end position="51"/>
    </location>
</feature>
<dbReference type="eggNOG" id="COG4726">
    <property type="taxonomic scope" value="Bacteria"/>
</dbReference>
<sequence length="808" mass="87983">MEKQPQTNKKLIFLFKSLSQQSLNKNKGYLFVLVLGLGLALHSLLVAYAVVIKVERTTTKGASDINSGFYGAEAGLNRRAEEIRRTFVDFNRPSGSSPSSVAACLDSDATNNGSGDYQCQQYEFVPASENKEGHLAATYAVERNGGRPTTGVVPRGEAYQNLNMLEYTYSIYSIAKHKNAPPSEVTAILQLDIKSRLVPMFQFAAFYANDLEILPGPTMNLSGPVHTNGDLYLGANNNNGLNIDGQVTLSGDLYNRRKNDNSTYPDGRVRIINAAGTNFLNLLFNGTGSTSQTRNAMDPIRVGTAWGTQVQLGLESISLPPPSFLDRTGEYYTKADLRFNYKPVATSNSSPNLTTVPFEVTAINQTSGNTVSLTEGELRSLRQPLLVSRELADISDADFKVCTPETSVPIIPGLTLAQKQQLPELLYLAIVSQAIPIPYSSLSTPLNHSAFSGVRTSLLSLINSKFSLSLSSLPTDITDSTPNEIAALDSRCFVSAVVQDIGRNSSSHQSLHRFYNDREGRDMRLLQINFQSLAIWNKVGRYVRFSSGTMTNNNSNEGFSAEHRLFSTASPDSDAPEGSFQNLGLAASDSSDGGLVVYGTINSSNYPNAAGNTSPYGFAITQGKQLMSLAESDSINDPLGLTFASDQAIYVQGDYNSINKQPAAILGDSINVLSNACLNANQAINKNSDRNCDIDGSKQNGVETTINTAFLGGTDITNSSLTSGYNGGLENYPRFSENWAGQTLTYRGSFVSLGTPLHVRGRWSNQEYGAPNRNWDYDLDFNSADNLPPLTPRFVYLRQESFIRNFQQ</sequence>
<evidence type="ECO:0000256" key="1">
    <source>
        <dbReference type="SAM" id="Phobius"/>
    </source>
</evidence>
<dbReference type="Proteomes" id="UP000001203">
    <property type="component" value="Chromosome circular"/>
</dbReference>
<keyword evidence="1" id="KW-0812">Transmembrane</keyword>